<evidence type="ECO:0000256" key="1">
    <source>
        <dbReference type="ARBA" id="ARBA00006955"/>
    </source>
</evidence>
<keyword evidence="4" id="KW-0131">Cell cycle</keyword>
<dbReference type="InterPro" id="IPR013763">
    <property type="entry name" value="Cyclin-like_dom"/>
</dbReference>
<evidence type="ECO:0000313" key="9">
    <source>
        <dbReference type="EnsemblPlants" id="OMERI11G15260.1"/>
    </source>
</evidence>
<keyword evidence="2" id="KW-0132">Cell division</keyword>
<dbReference type="Pfam" id="PF05542">
    <property type="entry name" value="DUF760"/>
    <property type="match status" value="2"/>
</dbReference>
<feature type="domain" description="Cyclin-like" evidence="7">
    <location>
        <begin position="410"/>
        <end position="494"/>
    </location>
</feature>
<evidence type="ECO:0000256" key="5">
    <source>
        <dbReference type="RuleBase" id="RU000383"/>
    </source>
</evidence>
<dbReference type="HOGENOM" id="CLU_428573_0_0_1"/>
<evidence type="ECO:0000256" key="6">
    <source>
        <dbReference type="SAM" id="Coils"/>
    </source>
</evidence>
<feature type="domain" description="Cyclin C-terminal" evidence="8">
    <location>
        <begin position="503"/>
        <end position="626"/>
    </location>
</feature>
<dbReference type="InterPro" id="IPR048258">
    <property type="entry name" value="Cyclins_cyclin-box"/>
</dbReference>
<dbReference type="PANTHER" id="PTHR33598:SF12">
    <property type="entry name" value="OS12G0581700 PROTEIN"/>
    <property type="match status" value="1"/>
</dbReference>
<evidence type="ECO:0000259" key="8">
    <source>
        <dbReference type="SMART" id="SM01332"/>
    </source>
</evidence>
<keyword evidence="10" id="KW-1185">Reference proteome</keyword>
<dbReference type="InterPro" id="IPR008479">
    <property type="entry name" value="DUF760"/>
</dbReference>
<dbReference type="SUPFAM" id="SSF47954">
    <property type="entry name" value="Cyclin-like"/>
    <property type="match status" value="2"/>
</dbReference>
<dbReference type="GO" id="GO:0051301">
    <property type="term" value="P:cell division"/>
    <property type="evidence" value="ECO:0007669"/>
    <property type="project" value="UniProtKB-KW"/>
</dbReference>
<feature type="coiled-coil region" evidence="6">
    <location>
        <begin position="227"/>
        <end position="254"/>
    </location>
</feature>
<evidence type="ECO:0000313" key="10">
    <source>
        <dbReference type="Proteomes" id="UP000008021"/>
    </source>
</evidence>
<organism evidence="9">
    <name type="scientific">Oryza meridionalis</name>
    <dbReference type="NCBI Taxonomy" id="40149"/>
    <lineage>
        <taxon>Eukaryota</taxon>
        <taxon>Viridiplantae</taxon>
        <taxon>Streptophyta</taxon>
        <taxon>Embryophyta</taxon>
        <taxon>Tracheophyta</taxon>
        <taxon>Spermatophyta</taxon>
        <taxon>Magnoliopsida</taxon>
        <taxon>Liliopsida</taxon>
        <taxon>Poales</taxon>
        <taxon>Poaceae</taxon>
        <taxon>BOP clade</taxon>
        <taxon>Oryzoideae</taxon>
        <taxon>Oryzeae</taxon>
        <taxon>Oryzinae</taxon>
        <taxon>Oryza</taxon>
    </lineage>
</organism>
<comment type="similarity">
    <text evidence="1">Belongs to the cyclin family. Cyclin AB subfamily.</text>
</comment>
<protein>
    <submittedName>
        <fullName evidence="9">Uncharacterized protein</fullName>
    </submittedName>
</protein>
<feature type="domain" description="Cyclin-like" evidence="7">
    <location>
        <begin position="507"/>
        <end position="595"/>
    </location>
</feature>
<dbReference type="EnsemblPlants" id="OMERI11G15260.1">
    <property type="protein sequence ID" value="OMERI11G15260.1"/>
    <property type="gene ID" value="OMERI11G15260"/>
</dbReference>
<dbReference type="Gene3D" id="1.10.472.10">
    <property type="entry name" value="Cyclin-like"/>
    <property type="match status" value="2"/>
</dbReference>
<dbReference type="Gramene" id="OMERI11G15260.1">
    <property type="protein sequence ID" value="OMERI11G15260.1"/>
    <property type="gene ID" value="OMERI11G15260"/>
</dbReference>
<evidence type="ECO:0000256" key="2">
    <source>
        <dbReference type="ARBA" id="ARBA00022618"/>
    </source>
</evidence>
<dbReference type="InterPro" id="IPR004367">
    <property type="entry name" value="Cyclin_C-dom"/>
</dbReference>
<dbReference type="InterPro" id="IPR036915">
    <property type="entry name" value="Cyclin-like_sf"/>
</dbReference>
<name>A0A0E0F7A0_9ORYZ</name>
<proteinExistence type="inferred from homology"/>
<dbReference type="FunFam" id="1.10.472.10:FF:000013">
    <property type="entry name" value="Cyclin A1"/>
    <property type="match status" value="1"/>
</dbReference>
<dbReference type="eggNOG" id="ENOG502QR79">
    <property type="taxonomic scope" value="Eukaryota"/>
</dbReference>
<dbReference type="PANTHER" id="PTHR33598">
    <property type="entry name" value="OS02G0833400 PROTEIN"/>
    <property type="match status" value="1"/>
</dbReference>
<accession>A0A0E0F7A0</accession>
<dbReference type="PROSITE" id="PS00292">
    <property type="entry name" value="CYCLINS"/>
    <property type="match status" value="1"/>
</dbReference>
<dbReference type="Pfam" id="PF00134">
    <property type="entry name" value="Cyclin_N"/>
    <property type="match status" value="1"/>
</dbReference>
<evidence type="ECO:0000256" key="3">
    <source>
        <dbReference type="ARBA" id="ARBA00023127"/>
    </source>
</evidence>
<dbReference type="FunFam" id="1.10.472.10:FF:000167">
    <property type="entry name" value="Mitotic cyclin 6"/>
    <property type="match status" value="1"/>
</dbReference>
<keyword evidence="3 5" id="KW-0195">Cyclin</keyword>
<sequence length="639" mass="71485">MPISSGILAPTRGAASASSAVGRRLLLLGVRHPPSSVAGRGVWRRGLAGVGVAAASSSSPDELHARGRPLRGGAYEERSALWNLIKDIEPLDLSIIQKDVPSETVDAMKRTVSGMLGLLPSDQFHVVIESLWNPFFKLLASSIMTGYTLFNAQYRLSLERTLEFSEEETECKKRDSSEEIHSVGRPSMFLSLPEDVGLTIESEMADEKLCGNMDGLGSLSIEAKKLILGMQSRLDSMEKELHELKKKNYSQQMQQFAGEEKNELLYYLRSLSPEKVVELSESSCPGVEEAVYSVVHGLLATLSPKMHTNRPPTSENMAGGAVNFGMEEDDEFTELVEDVSLPFQPLISIPRDRLARLLFCLCCAMRTNPGVSIEYFLTDVLVEARRQSAADYIEAVQVDVTANMRAILVDWLVEVADEYKLVADTLYLAVSYLDRYLSAHPLRRNRLQLLGVAAMLIAAKYEEISPPHVEDFCYITDNTYTRQEVVKMESDILKLLEFEMGNPTIKTFLRRFTRSCQEDKKRSSLLLEFMGSYLAELSLLDYGCLRFLPSVVAASVVFVAKLNVDPYTNPWSKKMQKLTGYKVSELKDCILAIHDLQLRKKCSSLTAIRDKYKQHKFKCVSTLLPPVDIPASYLQDLTE</sequence>
<dbReference type="SMART" id="SM01332">
    <property type="entry name" value="Cyclin_C"/>
    <property type="match status" value="1"/>
</dbReference>
<dbReference type="AlphaFoldDB" id="A0A0E0F7A0"/>
<evidence type="ECO:0000259" key="7">
    <source>
        <dbReference type="SMART" id="SM00385"/>
    </source>
</evidence>
<keyword evidence="6" id="KW-0175">Coiled coil</keyword>
<dbReference type="Pfam" id="PF02984">
    <property type="entry name" value="Cyclin_C"/>
    <property type="match status" value="1"/>
</dbReference>
<dbReference type="InterPro" id="IPR006671">
    <property type="entry name" value="Cyclin_N"/>
</dbReference>
<dbReference type="SMART" id="SM00385">
    <property type="entry name" value="CYCLIN"/>
    <property type="match status" value="2"/>
</dbReference>
<dbReference type="STRING" id="40149.A0A0E0F7A0"/>
<dbReference type="Proteomes" id="UP000008021">
    <property type="component" value="Chromosome 11"/>
</dbReference>
<evidence type="ECO:0000256" key="4">
    <source>
        <dbReference type="ARBA" id="ARBA00023306"/>
    </source>
</evidence>
<reference evidence="9" key="1">
    <citation type="submission" date="2015-04" db="UniProtKB">
        <authorList>
            <consortium name="EnsemblPlants"/>
        </authorList>
    </citation>
    <scope>IDENTIFICATION</scope>
</reference>
<reference evidence="9" key="2">
    <citation type="submission" date="2018-05" db="EMBL/GenBank/DDBJ databases">
        <title>OmerRS3 (Oryza meridionalis Reference Sequence Version 3).</title>
        <authorList>
            <person name="Zhang J."/>
            <person name="Kudrna D."/>
            <person name="Lee S."/>
            <person name="Talag J."/>
            <person name="Welchert J."/>
            <person name="Wing R.A."/>
        </authorList>
    </citation>
    <scope>NUCLEOTIDE SEQUENCE [LARGE SCALE GENOMIC DNA]</scope>
    <source>
        <strain evidence="9">cv. OR44</strain>
    </source>
</reference>